<feature type="transmembrane region" description="Helical" evidence="6">
    <location>
        <begin position="38"/>
        <end position="55"/>
    </location>
</feature>
<dbReference type="AlphaFoldDB" id="G9XJK0"/>
<dbReference type="GO" id="GO:0005886">
    <property type="term" value="C:plasma membrane"/>
    <property type="evidence" value="ECO:0007669"/>
    <property type="project" value="TreeGrafter"/>
</dbReference>
<dbReference type="Gene3D" id="1.20.1080.10">
    <property type="entry name" value="Glycerol uptake facilitator protein"/>
    <property type="match status" value="1"/>
</dbReference>
<evidence type="ECO:0000256" key="5">
    <source>
        <dbReference type="ARBA" id="ARBA00049660"/>
    </source>
</evidence>
<evidence type="ECO:0000256" key="2">
    <source>
        <dbReference type="ARBA" id="ARBA00022692"/>
    </source>
</evidence>
<dbReference type="InterPro" id="IPR024002">
    <property type="entry name" value="For/NO2_transpt_CS"/>
</dbReference>
<organism evidence="7 8">
    <name type="scientific">Desulfitobacterium hafniense DP7</name>
    <dbReference type="NCBI Taxonomy" id="537010"/>
    <lineage>
        <taxon>Bacteria</taxon>
        <taxon>Bacillati</taxon>
        <taxon>Bacillota</taxon>
        <taxon>Clostridia</taxon>
        <taxon>Eubacteriales</taxon>
        <taxon>Desulfitobacteriaceae</taxon>
        <taxon>Desulfitobacterium</taxon>
    </lineage>
</organism>
<feature type="transmembrane region" description="Helical" evidence="6">
    <location>
        <begin position="75"/>
        <end position="106"/>
    </location>
</feature>
<evidence type="ECO:0000256" key="3">
    <source>
        <dbReference type="ARBA" id="ARBA00022989"/>
    </source>
</evidence>
<dbReference type="Proteomes" id="UP000004416">
    <property type="component" value="Unassembled WGS sequence"/>
</dbReference>
<sequence length="312" mass="33770">MHDLAQEGAKRMANMYLSPKEITEEYVAIGQKKASTPAYKLFILGILAGALIAFASEGSNVAIHTLDSVGLGKLLAGIIFGTGLMMVVITGAELFTGNTLIVISCIEKKVRWLDMLRNWVIVYLGNFIGALTIVIFIIYSGQLDFSGGLLGGFTIKTAVYKTGLTFSQALLMGIMCNWLVCLAVWMAAAAKDIAGKVLAIFFPIMLFITSGFEHSIANMYYIPAGIIAKMNPVWVEQAEALGVTAAKLAHLNWESFIVNNLIPVTLGNIIGGSLFVGVFYWLGTLYKGRPAAAERTDRLMPGKLDNAWAKSK</sequence>
<evidence type="ECO:0000256" key="6">
    <source>
        <dbReference type="SAM" id="Phobius"/>
    </source>
</evidence>
<feature type="transmembrane region" description="Helical" evidence="6">
    <location>
        <begin position="169"/>
        <end position="190"/>
    </location>
</feature>
<dbReference type="PANTHER" id="PTHR30520:SF6">
    <property type="entry name" value="FORMATE_NITRATE FAMILY TRANSPORTER (EUROFUNG)"/>
    <property type="match status" value="1"/>
</dbReference>
<dbReference type="Pfam" id="PF01226">
    <property type="entry name" value="Form_Nir_trans"/>
    <property type="match status" value="1"/>
</dbReference>
<dbReference type="PANTHER" id="PTHR30520">
    <property type="entry name" value="FORMATE TRANSPORTER-RELATED"/>
    <property type="match status" value="1"/>
</dbReference>
<reference evidence="7 8" key="1">
    <citation type="submission" date="2011-08" db="EMBL/GenBank/DDBJ databases">
        <authorList>
            <person name="Weinstock G."/>
            <person name="Sodergren E."/>
            <person name="Clifton S."/>
            <person name="Fulton L."/>
            <person name="Fulton B."/>
            <person name="Courtney L."/>
            <person name="Fronick C."/>
            <person name="Harrison M."/>
            <person name="Strong C."/>
            <person name="Farmer C."/>
            <person name="Delahaunty K."/>
            <person name="Markovic C."/>
            <person name="Hall O."/>
            <person name="Minx P."/>
            <person name="Tomlinson C."/>
            <person name="Mitreva M."/>
            <person name="Hou S."/>
            <person name="Chen J."/>
            <person name="Wollam A."/>
            <person name="Pepin K.H."/>
            <person name="Johnson M."/>
            <person name="Bhonagiri V."/>
            <person name="Zhang X."/>
            <person name="Suruliraj S."/>
            <person name="Warren W."/>
            <person name="Chinwalla A."/>
            <person name="Mardis E.R."/>
            <person name="Wilson R.K."/>
        </authorList>
    </citation>
    <scope>NUCLEOTIDE SEQUENCE [LARGE SCALE GENOMIC DNA]</scope>
    <source>
        <strain evidence="7 8">DP7</strain>
    </source>
</reference>
<keyword evidence="2 6" id="KW-0812">Transmembrane</keyword>
<accession>G9XJK0</accession>
<comment type="similarity">
    <text evidence="5">Belongs to the FNT transporter (TC 1.A.16) family.</text>
</comment>
<dbReference type="PATRIC" id="fig|537010.4.peg.1047"/>
<proteinExistence type="inferred from homology"/>
<gene>
    <name evidence="7" type="ORF">HMPREF0322_01131</name>
</gene>
<evidence type="ECO:0000256" key="1">
    <source>
        <dbReference type="ARBA" id="ARBA00004141"/>
    </source>
</evidence>
<feature type="transmembrane region" description="Helical" evidence="6">
    <location>
        <begin position="197"/>
        <end position="222"/>
    </location>
</feature>
<comment type="subcellular location">
    <subcellularLocation>
        <location evidence="1">Membrane</location>
        <topology evidence="1">Multi-pass membrane protein</topology>
    </subcellularLocation>
</comment>
<dbReference type="PROSITE" id="PS01006">
    <property type="entry name" value="FORMATE_NITRITE_TP_2"/>
    <property type="match status" value="1"/>
</dbReference>
<feature type="transmembrane region" description="Helical" evidence="6">
    <location>
        <begin position="118"/>
        <end position="139"/>
    </location>
</feature>
<dbReference type="NCBIfam" id="TIGR00790">
    <property type="entry name" value="fnt"/>
    <property type="match status" value="1"/>
</dbReference>
<keyword evidence="3 6" id="KW-1133">Transmembrane helix</keyword>
<dbReference type="EMBL" id="AFZX01000030">
    <property type="protein sequence ID" value="EHL08144.1"/>
    <property type="molecule type" value="Genomic_DNA"/>
</dbReference>
<comment type="caution">
    <text evidence="7">The sequence shown here is derived from an EMBL/GenBank/DDBJ whole genome shotgun (WGS) entry which is preliminary data.</text>
</comment>
<evidence type="ECO:0000313" key="7">
    <source>
        <dbReference type="EMBL" id="EHL08144.1"/>
    </source>
</evidence>
<evidence type="ECO:0000313" key="8">
    <source>
        <dbReference type="Proteomes" id="UP000004416"/>
    </source>
</evidence>
<protein>
    <submittedName>
        <fullName evidence="7">Formate/nitrite transporter</fullName>
    </submittedName>
</protein>
<feature type="transmembrane region" description="Helical" evidence="6">
    <location>
        <begin position="261"/>
        <end position="282"/>
    </location>
</feature>
<dbReference type="InterPro" id="IPR000292">
    <property type="entry name" value="For/NO2_transpt"/>
</dbReference>
<dbReference type="InterPro" id="IPR023271">
    <property type="entry name" value="Aquaporin-like"/>
</dbReference>
<dbReference type="GO" id="GO:0015499">
    <property type="term" value="F:formate transmembrane transporter activity"/>
    <property type="evidence" value="ECO:0007669"/>
    <property type="project" value="TreeGrafter"/>
</dbReference>
<dbReference type="HOGENOM" id="CLU_036896_3_0_9"/>
<dbReference type="PROSITE" id="PS01005">
    <property type="entry name" value="FORMATE_NITRITE_TP_1"/>
    <property type="match status" value="1"/>
</dbReference>
<name>G9XJK0_DESHA</name>
<keyword evidence="4 6" id="KW-0472">Membrane</keyword>
<evidence type="ECO:0000256" key="4">
    <source>
        <dbReference type="ARBA" id="ARBA00023136"/>
    </source>
</evidence>